<protein>
    <submittedName>
        <fullName evidence="1">Uncharacterized protein</fullName>
    </submittedName>
</protein>
<reference evidence="1 2" key="1">
    <citation type="submission" date="2018-06" db="EMBL/GenBank/DDBJ databases">
        <title>Comparative genomics reveals the genomic features of Rhizophagus irregularis, R. cerebriforme, R. diaphanum and Gigaspora rosea, and their symbiotic lifestyle signature.</title>
        <authorList>
            <person name="Morin E."/>
            <person name="San Clemente H."/>
            <person name="Chen E.C.H."/>
            <person name="De La Providencia I."/>
            <person name="Hainaut M."/>
            <person name="Kuo A."/>
            <person name="Kohler A."/>
            <person name="Murat C."/>
            <person name="Tang N."/>
            <person name="Roy S."/>
            <person name="Loubradou J."/>
            <person name="Henrissat B."/>
            <person name="Grigoriev I.V."/>
            <person name="Corradi N."/>
            <person name="Roux C."/>
            <person name="Martin F.M."/>
        </authorList>
    </citation>
    <scope>NUCLEOTIDE SEQUENCE [LARGE SCALE GENOMIC DNA]</scope>
    <source>
        <strain evidence="1 2">DAOM 227022</strain>
    </source>
</reference>
<dbReference type="Proteomes" id="UP000265703">
    <property type="component" value="Unassembled WGS sequence"/>
</dbReference>
<evidence type="ECO:0000313" key="2">
    <source>
        <dbReference type="Proteomes" id="UP000265703"/>
    </source>
</evidence>
<dbReference type="AlphaFoldDB" id="A0A397SEN6"/>
<dbReference type="EMBL" id="QKYT01000491">
    <property type="protein sequence ID" value="RIA84458.1"/>
    <property type="molecule type" value="Genomic_DNA"/>
</dbReference>
<comment type="caution">
    <text evidence="1">The sequence shown here is derived from an EMBL/GenBank/DDBJ whole genome shotgun (WGS) entry which is preliminary data.</text>
</comment>
<accession>A0A397SEN6</accession>
<gene>
    <name evidence="1" type="ORF">C1645_832238</name>
</gene>
<sequence length="94" mass="11623">MKILMRRNEEAKTEMYRKKWKEQEQFEEKYINEENFAIENKKVQGLLEITYEAWKNSIMLVETYEKWCEKLEIEGIKLYEWRVLNNVEIANRIG</sequence>
<evidence type="ECO:0000313" key="1">
    <source>
        <dbReference type="EMBL" id="RIA84458.1"/>
    </source>
</evidence>
<name>A0A397SEN6_9GLOM</name>
<organism evidence="1 2">
    <name type="scientific">Glomus cerebriforme</name>
    <dbReference type="NCBI Taxonomy" id="658196"/>
    <lineage>
        <taxon>Eukaryota</taxon>
        <taxon>Fungi</taxon>
        <taxon>Fungi incertae sedis</taxon>
        <taxon>Mucoromycota</taxon>
        <taxon>Glomeromycotina</taxon>
        <taxon>Glomeromycetes</taxon>
        <taxon>Glomerales</taxon>
        <taxon>Glomeraceae</taxon>
        <taxon>Glomus</taxon>
    </lineage>
</organism>
<proteinExistence type="predicted"/>
<keyword evidence="2" id="KW-1185">Reference proteome</keyword>